<feature type="repeat" description="PPR" evidence="3">
    <location>
        <begin position="188"/>
        <end position="222"/>
    </location>
</feature>
<protein>
    <recommendedName>
        <fullName evidence="4">DYW domain-containing protein</fullName>
    </recommendedName>
</protein>
<name>A0A8X8WTI5_SALSN</name>
<dbReference type="Pfam" id="PF01535">
    <property type="entry name" value="PPR"/>
    <property type="match status" value="4"/>
</dbReference>
<dbReference type="Gene3D" id="1.25.40.10">
    <property type="entry name" value="Tetratricopeptide repeat domain"/>
    <property type="match status" value="5"/>
</dbReference>
<evidence type="ECO:0000256" key="3">
    <source>
        <dbReference type="PROSITE-ProRule" id="PRU00708"/>
    </source>
</evidence>
<feature type="repeat" description="PPR" evidence="3">
    <location>
        <begin position="259"/>
        <end position="293"/>
    </location>
</feature>
<dbReference type="SUPFAM" id="SSF48452">
    <property type="entry name" value="TPR-like"/>
    <property type="match status" value="2"/>
</dbReference>
<evidence type="ECO:0000313" key="6">
    <source>
        <dbReference type="Proteomes" id="UP000298416"/>
    </source>
</evidence>
<reference evidence="5" key="2">
    <citation type="submission" date="2020-08" db="EMBL/GenBank/DDBJ databases">
        <title>Plant Genome Project.</title>
        <authorList>
            <person name="Zhang R.-G."/>
        </authorList>
    </citation>
    <scope>NUCLEOTIDE SEQUENCE</scope>
    <source>
        <strain evidence="5">Huo1</strain>
        <tissue evidence="5">Leaf</tissue>
    </source>
</reference>
<comment type="caution">
    <text evidence="5">The sequence shown here is derived from an EMBL/GenBank/DDBJ whole genome shotgun (WGS) entry which is preliminary data.</text>
</comment>
<accession>A0A8X8WTI5</accession>
<dbReference type="FunFam" id="1.25.40.10:FF:000557">
    <property type="entry name" value="Pentatricopeptide repeat-containing protein, chloroplastic"/>
    <property type="match status" value="1"/>
</dbReference>
<evidence type="ECO:0000259" key="4">
    <source>
        <dbReference type="Pfam" id="PF14432"/>
    </source>
</evidence>
<dbReference type="Proteomes" id="UP000298416">
    <property type="component" value="Unassembled WGS sequence"/>
</dbReference>
<dbReference type="PANTHER" id="PTHR47926">
    <property type="entry name" value="PENTATRICOPEPTIDE REPEAT-CONTAINING PROTEIN"/>
    <property type="match status" value="1"/>
</dbReference>
<evidence type="ECO:0000256" key="1">
    <source>
        <dbReference type="ARBA" id="ARBA00006643"/>
    </source>
</evidence>
<dbReference type="GO" id="GO:0008270">
    <property type="term" value="F:zinc ion binding"/>
    <property type="evidence" value="ECO:0007669"/>
    <property type="project" value="InterPro"/>
</dbReference>
<evidence type="ECO:0000256" key="2">
    <source>
        <dbReference type="ARBA" id="ARBA00022737"/>
    </source>
</evidence>
<proteinExistence type="inferred from homology"/>
<keyword evidence="2" id="KW-0677">Repeat</keyword>
<dbReference type="PANTHER" id="PTHR47926:SF452">
    <property type="entry name" value="PENTATRICOPEPTIDE REPEAT-CONTAINING PROTEIN"/>
    <property type="match status" value="1"/>
</dbReference>
<organism evidence="5">
    <name type="scientific">Salvia splendens</name>
    <name type="common">Scarlet sage</name>
    <dbReference type="NCBI Taxonomy" id="180675"/>
    <lineage>
        <taxon>Eukaryota</taxon>
        <taxon>Viridiplantae</taxon>
        <taxon>Streptophyta</taxon>
        <taxon>Embryophyta</taxon>
        <taxon>Tracheophyta</taxon>
        <taxon>Spermatophyta</taxon>
        <taxon>Magnoliopsida</taxon>
        <taxon>eudicotyledons</taxon>
        <taxon>Gunneridae</taxon>
        <taxon>Pentapetalae</taxon>
        <taxon>asterids</taxon>
        <taxon>lamiids</taxon>
        <taxon>Lamiales</taxon>
        <taxon>Lamiaceae</taxon>
        <taxon>Nepetoideae</taxon>
        <taxon>Mentheae</taxon>
        <taxon>Salviinae</taxon>
        <taxon>Salvia</taxon>
        <taxon>Salvia subgen. Calosphace</taxon>
        <taxon>core Calosphace</taxon>
    </lineage>
</organism>
<dbReference type="Pfam" id="PF14432">
    <property type="entry name" value="DYW_deaminase"/>
    <property type="match status" value="1"/>
</dbReference>
<sequence length="733" mass="82019">MAAPNIPLINFPTVNTDRHLAYHPTIALIEKCSNPHHLKQLHAQMLRGGLFFDPFSASKLIQSCAFSQFSSIDYAHKVFDQIPHPNLYSWNALIRAYATRSQPLTCLSMFSRLLRDCAEKPNKFTYPFVIKALAKLRDLELGKGIHGMAIKEGFSSDLYVANCLIHFYAECGCLDLASRVFANMPERDVISWNSIIDGLANGGREDEAMEIFRAMDEEGVRPNDVSMVGVLTACRRMKVDVKFGKMVHSYIEKNGIKQSLILCNAILDMYTRCGGVDEAKMFFDKMVEKDIISWTTMLVGYGSLGDFDAARGLFDSLPNKDIAAWNALISAYEQNGSPKEAVAVFNELQRSKTAKPDEVTLVSTLSACSELGAIELGGWIHVYIKKERMRLNCHLATALIDMYSKCGDLEKALDVFHSVECTKDVFVWSAMIAGLGMHGCGVYAMAMFEKMLEDGVKPTSITFTNLLSACSHSGLVEEGSAFLDQMERVYNIPPGVEHYACMIDILGRAGLLEDAMALIKAMPVVPGASVWGALLGACRLHKNVELAEEAWARLHEIEPRNHGAYVLLSNVYANSGLWEKVSEVRKRMREVGLRKEPGCSSVEMNGSVHEFLVGDNTHPMSKKIYSKLGEIAERVKSEGYETKKSEVLQMVEEEEMQEKALSLHSERLALAYGLIALEQPTQRIRIVKNLRVCGDCHSVFKVVSKVYGREIVLRDRYRFHHFKEGSCSCNDYW</sequence>
<feature type="repeat" description="PPR" evidence="3">
    <location>
        <begin position="459"/>
        <end position="493"/>
    </location>
</feature>
<comment type="similarity">
    <text evidence="1">Belongs to the PPR family. PCMP-H subfamily.</text>
</comment>
<dbReference type="InterPro" id="IPR046960">
    <property type="entry name" value="PPR_At4g14850-like_plant"/>
</dbReference>
<dbReference type="FunFam" id="1.25.40.10:FF:000348">
    <property type="entry name" value="Pentatricopeptide repeat-containing protein chloroplastic"/>
    <property type="match status" value="1"/>
</dbReference>
<dbReference type="Pfam" id="PF13041">
    <property type="entry name" value="PPR_2"/>
    <property type="match status" value="3"/>
</dbReference>
<dbReference type="FunFam" id="1.25.40.10:FF:002148">
    <property type="entry name" value="Pentatricopeptide repeat-containing protein At2g29760, chloroplastic"/>
    <property type="match status" value="1"/>
</dbReference>
<feature type="repeat" description="PPR" evidence="3">
    <location>
        <begin position="424"/>
        <end position="458"/>
    </location>
</feature>
<keyword evidence="6" id="KW-1185">Reference proteome</keyword>
<dbReference type="PROSITE" id="PS51375">
    <property type="entry name" value="PPR"/>
    <property type="match status" value="5"/>
</dbReference>
<dbReference type="GO" id="GO:0003729">
    <property type="term" value="F:mRNA binding"/>
    <property type="evidence" value="ECO:0007669"/>
    <property type="project" value="UniProtKB-ARBA"/>
</dbReference>
<dbReference type="InterPro" id="IPR011990">
    <property type="entry name" value="TPR-like_helical_dom_sf"/>
</dbReference>
<dbReference type="FunFam" id="1.25.40.10:FF:000073">
    <property type="entry name" value="Pentatricopeptide repeat-containing protein chloroplastic"/>
    <property type="match status" value="1"/>
</dbReference>
<dbReference type="GO" id="GO:0009451">
    <property type="term" value="P:RNA modification"/>
    <property type="evidence" value="ECO:0007669"/>
    <property type="project" value="InterPro"/>
</dbReference>
<dbReference type="InterPro" id="IPR046849">
    <property type="entry name" value="E2_motif"/>
</dbReference>
<dbReference type="Pfam" id="PF20431">
    <property type="entry name" value="E_motif"/>
    <property type="match status" value="1"/>
</dbReference>
<gene>
    <name evidence="5" type="ORF">SASPL_137547</name>
</gene>
<evidence type="ECO:0000313" key="5">
    <source>
        <dbReference type="EMBL" id="KAG6400705.1"/>
    </source>
</evidence>
<dbReference type="InterPro" id="IPR002885">
    <property type="entry name" value="PPR_rpt"/>
</dbReference>
<dbReference type="AlphaFoldDB" id="A0A8X8WTI5"/>
<dbReference type="NCBIfam" id="TIGR00756">
    <property type="entry name" value="PPR"/>
    <property type="match status" value="6"/>
</dbReference>
<dbReference type="Pfam" id="PF20430">
    <property type="entry name" value="Eplus_motif"/>
    <property type="match status" value="1"/>
</dbReference>
<feature type="domain" description="DYW" evidence="4">
    <location>
        <begin position="639"/>
        <end position="733"/>
    </location>
</feature>
<dbReference type="EMBL" id="PNBA02000014">
    <property type="protein sequence ID" value="KAG6400705.1"/>
    <property type="molecule type" value="Genomic_DNA"/>
</dbReference>
<feature type="repeat" description="PPR" evidence="3">
    <location>
        <begin position="321"/>
        <end position="355"/>
    </location>
</feature>
<dbReference type="OrthoDB" id="185373at2759"/>
<dbReference type="InterPro" id="IPR046848">
    <property type="entry name" value="E_motif"/>
</dbReference>
<reference evidence="5" key="1">
    <citation type="submission" date="2018-01" db="EMBL/GenBank/DDBJ databases">
        <authorList>
            <person name="Mao J.F."/>
        </authorList>
    </citation>
    <scope>NUCLEOTIDE SEQUENCE</scope>
    <source>
        <strain evidence="5">Huo1</strain>
        <tissue evidence="5">Leaf</tissue>
    </source>
</reference>
<dbReference type="InterPro" id="IPR032867">
    <property type="entry name" value="DYW_dom"/>
</dbReference>